<dbReference type="EMBL" id="JAGTJR010000051">
    <property type="protein sequence ID" value="KAH7028249.1"/>
    <property type="molecule type" value="Genomic_DNA"/>
</dbReference>
<evidence type="ECO:0000313" key="2">
    <source>
        <dbReference type="Proteomes" id="UP000774617"/>
    </source>
</evidence>
<gene>
    <name evidence="1" type="ORF">B0J12DRAFT_684194</name>
</gene>
<dbReference type="Proteomes" id="UP000774617">
    <property type="component" value="Unassembled WGS sequence"/>
</dbReference>
<accession>A0ABQ8FUK9</accession>
<comment type="caution">
    <text evidence="1">The sequence shown here is derived from an EMBL/GenBank/DDBJ whole genome shotgun (WGS) entry which is preliminary data.</text>
</comment>
<organism evidence="1 2">
    <name type="scientific">Macrophomina phaseolina</name>
    <dbReference type="NCBI Taxonomy" id="35725"/>
    <lineage>
        <taxon>Eukaryota</taxon>
        <taxon>Fungi</taxon>
        <taxon>Dikarya</taxon>
        <taxon>Ascomycota</taxon>
        <taxon>Pezizomycotina</taxon>
        <taxon>Dothideomycetes</taxon>
        <taxon>Dothideomycetes incertae sedis</taxon>
        <taxon>Botryosphaeriales</taxon>
        <taxon>Botryosphaeriaceae</taxon>
        <taxon>Macrophomina</taxon>
    </lineage>
</organism>
<name>A0ABQ8FUK9_9PEZI</name>
<sequence>MVFGIEKEKSSSPSGLKVSEVFIMMPGTIVEKDIEMQLAGSENTEATLKTTASNGLADSTVDDESGTFDNDEFTQEILRAIREVFGADDAREEAPDAPPEDRLYHVKHNTTKHFRVCRWRGARVPRWKDLELEYSVELQSVELRIGDLIVVVVSGQADAVAEIAEIRAVGDGRHVLRVFWFLDRDSVLPKLDDIERTEFPTEFAYVKAAYTQVILWTTTRTLLDDLFKAKVLPNRILCYRDDGTLFLRPHTAPEVRWTQNRCAGGKTG</sequence>
<reference evidence="1 2" key="1">
    <citation type="journal article" date="2021" name="Nat. Commun.">
        <title>Genetic determinants of endophytism in the Arabidopsis root mycobiome.</title>
        <authorList>
            <person name="Mesny F."/>
            <person name="Miyauchi S."/>
            <person name="Thiergart T."/>
            <person name="Pickel B."/>
            <person name="Atanasova L."/>
            <person name="Karlsson M."/>
            <person name="Huettel B."/>
            <person name="Barry K.W."/>
            <person name="Haridas S."/>
            <person name="Chen C."/>
            <person name="Bauer D."/>
            <person name="Andreopoulos W."/>
            <person name="Pangilinan J."/>
            <person name="LaButti K."/>
            <person name="Riley R."/>
            <person name="Lipzen A."/>
            <person name="Clum A."/>
            <person name="Drula E."/>
            <person name="Henrissat B."/>
            <person name="Kohler A."/>
            <person name="Grigoriev I.V."/>
            <person name="Martin F.M."/>
            <person name="Hacquard S."/>
        </authorList>
    </citation>
    <scope>NUCLEOTIDE SEQUENCE [LARGE SCALE GENOMIC DNA]</scope>
    <source>
        <strain evidence="1 2">MPI-SDFR-AT-0080</strain>
    </source>
</reference>
<evidence type="ECO:0000313" key="1">
    <source>
        <dbReference type="EMBL" id="KAH7028249.1"/>
    </source>
</evidence>
<proteinExistence type="predicted"/>
<evidence type="ECO:0008006" key="3">
    <source>
        <dbReference type="Google" id="ProtNLM"/>
    </source>
</evidence>
<keyword evidence="2" id="KW-1185">Reference proteome</keyword>
<protein>
    <recommendedName>
        <fullName evidence="3">BAH domain-containing protein</fullName>
    </recommendedName>
</protein>